<dbReference type="GO" id="GO:0005886">
    <property type="term" value="C:plasma membrane"/>
    <property type="evidence" value="ECO:0007669"/>
    <property type="project" value="UniProtKB-SubCell"/>
</dbReference>
<evidence type="ECO:0000256" key="2">
    <source>
        <dbReference type="ARBA" id="ARBA00005540"/>
    </source>
</evidence>
<organism evidence="10 11">
    <name type="scientific">Candidatus Stercoripulliclostridium pullicola</name>
    <dbReference type="NCBI Taxonomy" id="2840953"/>
    <lineage>
        <taxon>Bacteria</taxon>
        <taxon>Bacillati</taxon>
        <taxon>Bacillota</taxon>
        <taxon>Clostridia</taxon>
        <taxon>Eubacteriales</taxon>
        <taxon>Candidatus Stercoripulliclostridium</taxon>
    </lineage>
</organism>
<reference evidence="10" key="2">
    <citation type="journal article" date="2021" name="PeerJ">
        <title>Extensive microbial diversity within the chicken gut microbiome revealed by metagenomics and culture.</title>
        <authorList>
            <person name="Gilroy R."/>
            <person name="Ravi A."/>
            <person name="Getino M."/>
            <person name="Pursley I."/>
            <person name="Horton D.L."/>
            <person name="Alikhan N.F."/>
            <person name="Baker D."/>
            <person name="Gharbi K."/>
            <person name="Hall N."/>
            <person name="Watson M."/>
            <person name="Adriaenssens E.M."/>
            <person name="Foster-Nyarko E."/>
            <person name="Jarju S."/>
            <person name="Secka A."/>
            <person name="Antonio M."/>
            <person name="Oren A."/>
            <person name="Chaudhuri R.R."/>
            <person name="La Ragione R."/>
            <person name="Hildebrand F."/>
            <person name="Pallen M.J."/>
        </authorList>
    </citation>
    <scope>NUCLEOTIDE SEQUENCE</scope>
    <source>
        <strain evidence="10">517</strain>
    </source>
</reference>
<sequence>MEKNLETEKIPAVSAGSTDGDKPVVILAPAGPCDPPKEKGRKKSETRPLTKRNVTAYITKIAILSALSTVLYLFARFPIFPAFPFNVLDMDFSDIPALIGGFSMGPVAGVIIVLIKCIIKLSTSSTMLVGELSNFIVGCALVLPASLYYKFHKTRKGALIALVIGVLVNAAVSVFNNYF</sequence>
<accession>A0A940IDT0</accession>
<evidence type="ECO:0000256" key="6">
    <source>
        <dbReference type="ARBA" id="ARBA00022989"/>
    </source>
</evidence>
<comment type="subcellular location">
    <subcellularLocation>
        <location evidence="1">Cell membrane</location>
        <topology evidence="1">Multi-pass membrane protein</topology>
    </subcellularLocation>
</comment>
<dbReference type="EMBL" id="JADINF010000161">
    <property type="protein sequence ID" value="MBO8424633.1"/>
    <property type="molecule type" value="Genomic_DNA"/>
</dbReference>
<evidence type="ECO:0000256" key="4">
    <source>
        <dbReference type="ARBA" id="ARBA00022475"/>
    </source>
</evidence>
<evidence type="ECO:0000256" key="7">
    <source>
        <dbReference type="ARBA" id="ARBA00023136"/>
    </source>
</evidence>
<evidence type="ECO:0000256" key="8">
    <source>
        <dbReference type="SAM" id="MobiDB-lite"/>
    </source>
</evidence>
<dbReference type="AlphaFoldDB" id="A0A940IDT0"/>
<evidence type="ECO:0000256" key="9">
    <source>
        <dbReference type="SAM" id="Phobius"/>
    </source>
</evidence>
<proteinExistence type="inferred from homology"/>
<dbReference type="PANTHER" id="PTHR38438">
    <property type="entry name" value="RIBOFLAVIN TRANSPORTER RIBU"/>
    <property type="match status" value="1"/>
</dbReference>
<dbReference type="Proteomes" id="UP000727857">
    <property type="component" value="Unassembled WGS sequence"/>
</dbReference>
<dbReference type="Pfam" id="PF12822">
    <property type="entry name" value="ECF_trnsprt"/>
    <property type="match status" value="1"/>
</dbReference>
<comment type="caution">
    <text evidence="10">The sequence shown here is derived from an EMBL/GenBank/DDBJ whole genome shotgun (WGS) entry which is preliminary data.</text>
</comment>
<dbReference type="InterPro" id="IPR024529">
    <property type="entry name" value="ECF_trnsprt_substrate-spec"/>
</dbReference>
<keyword evidence="3" id="KW-0813">Transport</keyword>
<comment type="similarity">
    <text evidence="2">Belongs to the prokaryotic riboflavin transporter (P-RFT) (TC 2.A.87) family.</text>
</comment>
<dbReference type="Gene3D" id="1.10.1760.20">
    <property type="match status" value="1"/>
</dbReference>
<name>A0A940IDT0_9FIRM</name>
<evidence type="ECO:0000256" key="3">
    <source>
        <dbReference type="ARBA" id="ARBA00022448"/>
    </source>
</evidence>
<feature type="transmembrane region" description="Helical" evidence="9">
    <location>
        <begin position="95"/>
        <end position="119"/>
    </location>
</feature>
<feature type="region of interest" description="Disordered" evidence="8">
    <location>
        <begin position="28"/>
        <end position="47"/>
    </location>
</feature>
<keyword evidence="4" id="KW-1003">Cell membrane</keyword>
<dbReference type="PANTHER" id="PTHR38438:SF1">
    <property type="entry name" value="RIBOFLAVIN TRANSPORTER RIBU"/>
    <property type="match status" value="1"/>
</dbReference>
<feature type="region of interest" description="Disordered" evidence="8">
    <location>
        <begin position="1"/>
        <end position="23"/>
    </location>
</feature>
<keyword evidence="7 9" id="KW-0472">Membrane</keyword>
<keyword evidence="6 9" id="KW-1133">Transmembrane helix</keyword>
<reference evidence="10" key="1">
    <citation type="submission" date="2020-10" db="EMBL/GenBank/DDBJ databases">
        <authorList>
            <person name="Gilroy R."/>
        </authorList>
    </citation>
    <scope>NUCLEOTIDE SEQUENCE</scope>
    <source>
        <strain evidence="10">517</strain>
    </source>
</reference>
<evidence type="ECO:0000256" key="5">
    <source>
        <dbReference type="ARBA" id="ARBA00022692"/>
    </source>
</evidence>
<dbReference type="GO" id="GO:0032217">
    <property type="term" value="F:riboflavin transmembrane transporter activity"/>
    <property type="evidence" value="ECO:0007669"/>
    <property type="project" value="InterPro"/>
</dbReference>
<feature type="transmembrane region" description="Helical" evidence="9">
    <location>
        <begin position="131"/>
        <end position="151"/>
    </location>
</feature>
<evidence type="ECO:0000256" key="1">
    <source>
        <dbReference type="ARBA" id="ARBA00004651"/>
    </source>
</evidence>
<evidence type="ECO:0000313" key="10">
    <source>
        <dbReference type="EMBL" id="MBO8424633.1"/>
    </source>
</evidence>
<feature type="transmembrane region" description="Helical" evidence="9">
    <location>
        <begin position="54"/>
        <end position="75"/>
    </location>
</feature>
<gene>
    <name evidence="10" type="ORF">IAB16_06395</name>
</gene>
<feature type="non-terminal residue" evidence="10">
    <location>
        <position position="179"/>
    </location>
</feature>
<feature type="compositionally biased region" description="Basic and acidic residues" evidence="8">
    <location>
        <begin position="35"/>
        <end position="47"/>
    </location>
</feature>
<feature type="transmembrane region" description="Helical" evidence="9">
    <location>
        <begin position="157"/>
        <end position="178"/>
    </location>
</feature>
<dbReference type="InterPro" id="IPR025720">
    <property type="entry name" value="RibU"/>
</dbReference>
<protein>
    <submittedName>
        <fullName evidence="10">ECF transporter S component</fullName>
    </submittedName>
</protein>
<keyword evidence="5 9" id="KW-0812">Transmembrane</keyword>
<evidence type="ECO:0000313" key="11">
    <source>
        <dbReference type="Proteomes" id="UP000727857"/>
    </source>
</evidence>